<dbReference type="GO" id="GO:0016758">
    <property type="term" value="F:hexosyltransferase activity"/>
    <property type="evidence" value="ECO:0007669"/>
    <property type="project" value="InterPro"/>
</dbReference>
<dbReference type="SUPFAM" id="SSF53756">
    <property type="entry name" value="UDP-Glycosyltransferase/glycogen phosphorylase"/>
    <property type="match status" value="1"/>
</dbReference>
<protein>
    <submittedName>
        <fullName evidence="3">Glycosyltransferase</fullName>
    </submittedName>
</protein>
<sequence length="221" mass="23989">MVATTGGVRGRRGRPRGKSNPSKIKKNPSTTNNNKSNNKKNKCKGKGKTGTRGKRCFVTVGTTKFEDLIRSVDSEEVRDALVRAGYTNLTLQIGRGEYEPTRVLEPGARGPSALRVLYFDLCPSLGAYMDESDLVISHAGAGSLFEALNAGRRVIAVPNPALMVNHQEELADHLAGKNLLLHAKVEPAAIAEAIARMEDSDFDKYEPQDARTIVSKIDSLV</sequence>
<dbReference type="OrthoDB" id="20273at2759"/>
<dbReference type="STRING" id="1764295.A0A5B8MTR8"/>
<dbReference type="InterPro" id="IPR052474">
    <property type="entry name" value="UDP-GlcNAc_transferase"/>
</dbReference>
<evidence type="ECO:0000313" key="3">
    <source>
        <dbReference type="EMBL" id="QDZ23959.1"/>
    </source>
</evidence>
<keyword evidence="4" id="KW-1185">Reference proteome</keyword>
<feature type="compositionally biased region" description="Basic residues" evidence="1">
    <location>
        <begin position="37"/>
        <end position="51"/>
    </location>
</feature>
<dbReference type="PANTHER" id="PTHR47043:SF1">
    <property type="entry name" value="UDP-N-ACETYLGLUCOSAMINE TRANSFERASE SUBUNIT ALG13"/>
    <property type="match status" value="1"/>
</dbReference>
<dbReference type="AlphaFoldDB" id="A0A5B8MTR8"/>
<proteinExistence type="predicted"/>
<keyword evidence="3" id="KW-0808">Transferase</keyword>
<feature type="domain" description="Glycosyl transferase family 28 C-terminal" evidence="2">
    <location>
        <begin position="56"/>
        <end position="210"/>
    </location>
</feature>
<dbReference type="GO" id="GO:0006488">
    <property type="term" value="P:dolichol-linked oligosaccharide biosynthetic process"/>
    <property type="evidence" value="ECO:0007669"/>
    <property type="project" value="TreeGrafter"/>
</dbReference>
<evidence type="ECO:0000313" key="4">
    <source>
        <dbReference type="Proteomes" id="UP000316726"/>
    </source>
</evidence>
<evidence type="ECO:0000259" key="2">
    <source>
        <dbReference type="Pfam" id="PF04101"/>
    </source>
</evidence>
<dbReference type="GO" id="GO:0043541">
    <property type="term" value="C:UDP-N-acetylglucosamine transferase complex"/>
    <property type="evidence" value="ECO:0007669"/>
    <property type="project" value="TreeGrafter"/>
</dbReference>
<dbReference type="PANTHER" id="PTHR47043">
    <property type="entry name" value="UDP-N-ACETYLGLUCOSAMINE TRANSFERASE SUBUNIT ALG13"/>
    <property type="match status" value="1"/>
</dbReference>
<accession>A0A5B8MTR8</accession>
<dbReference type="InterPro" id="IPR007235">
    <property type="entry name" value="Glyco_trans_28_C"/>
</dbReference>
<feature type="region of interest" description="Disordered" evidence="1">
    <location>
        <begin position="1"/>
        <end position="51"/>
    </location>
</feature>
<name>A0A5B8MTR8_9CHLO</name>
<gene>
    <name evidence="3" type="ORF">A3770_11p64770</name>
</gene>
<dbReference type="Proteomes" id="UP000316726">
    <property type="component" value="Chromosome 11"/>
</dbReference>
<reference evidence="3 4" key="1">
    <citation type="submission" date="2018-07" db="EMBL/GenBank/DDBJ databases">
        <title>The complete nuclear genome of the prasinophyte Chloropicon primus (CCMP1205).</title>
        <authorList>
            <person name="Pombert J.-F."/>
            <person name="Otis C."/>
            <person name="Turmel M."/>
            <person name="Lemieux C."/>
        </authorList>
    </citation>
    <scope>NUCLEOTIDE SEQUENCE [LARGE SCALE GENOMIC DNA]</scope>
    <source>
        <strain evidence="3 4">CCMP1205</strain>
    </source>
</reference>
<dbReference type="Pfam" id="PF04101">
    <property type="entry name" value="Glyco_tran_28_C"/>
    <property type="match status" value="1"/>
</dbReference>
<organism evidence="3 4">
    <name type="scientific">Chloropicon primus</name>
    <dbReference type="NCBI Taxonomy" id="1764295"/>
    <lineage>
        <taxon>Eukaryota</taxon>
        <taxon>Viridiplantae</taxon>
        <taxon>Chlorophyta</taxon>
        <taxon>Chloropicophyceae</taxon>
        <taxon>Chloropicales</taxon>
        <taxon>Chloropicaceae</taxon>
        <taxon>Chloropicon</taxon>
    </lineage>
</organism>
<evidence type="ECO:0000256" key="1">
    <source>
        <dbReference type="SAM" id="MobiDB-lite"/>
    </source>
</evidence>
<dbReference type="Gene3D" id="3.40.50.2000">
    <property type="entry name" value="Glycogen Phosphorylase B"/>
    <property type="match status" value="1"/>
</dbReference>
<dbReference type="EMBL" id="CP031044">
    <property type="protein sequence ID" value="QDZ23959.1"/>
    <property type="molecule type" value="Genomic_DNA"/>
</dbReference>
<feature type="compositionally biased region" description="Low complexity" evidence="1">
    <location>
        <begin position="18"/>
        <end position="36"/>
    </location>
</feature>